<evidence type="ECO:0000313" key="3">
    <source>
        <dbReference type="Proteomes" id="UP000292372"/>
    </source>
</evidence>
<dbReference type="InterPro" id="IPR026341">
    <property type="entry name" value="T9SS_type_B"/>
</dbReference>
<dbReference type="AlphaFoldDB" id="A0A4Q9FRP5"/>
<evidence type="ECO:0000256" key="1">
    <source>
        <dbReference type="SAM" id="SignalP"/>
    </source>
</evidence>
<dbReference type="OrthoDB" id="9765926at2"/>
<keyword evidence="1" id="KW-0732">Signal</keyword>
<keyword evidence="3" id="KW-1185">Reference proteome</keyword>
<feature type="signal peptide" evidence="1">
    <location>
        <begin position="1"/>
        <end position="23"/>
    </location>
</feature>
<dbReference type="Pfam" id="PF13585">
    <property type="entry name" value="CHU_C"/>
    <property type="match status" value="1"/>
</dbReference>
<dbReference type="SUPFAM" id="SSF51004">
    <property type="entry name" value="C-terminal (heme d1) domain of cytochrome cd1-nitrite reductase"/>
    <property type="match status" value="1"/>
</dbReference>
<protein>
    <submittedName>
        <fullName evidence="2">T9SS type B sorting domain-containing protein</fullName>
    </submittedName>
</protein>
<dbReference type="EMBL" id="SIRS01000002">
    <property type="protein sequence ID" value="TBN17526.1"/>
    <property type="molecule type" value="Genomic_DNA"/>
</dbReference>
<feature type="chain" id="PRO_5020698360" evidence="1">
    <location>
        <begin position="24"/>
        <end position="922"/>
    </location>
</feature>
<dbReference type="InterPro" id="IPR011048">
    <property type="entry name" value="Haem_d1_sf"/>
</dbReference>
<comment type="caution">
    <text evidence="2">The sequence shown here is derived from an EMBL/GenBank/DDBJ whole genome shotgun (WGS) entry which is preliminary data.</text>
</comment>
<accession>A0A4Q9FRP5</accession>
<dbReference type="RefSeq" id="WP_130935817.1">
    <property type="nucleotide sequence ID" value="NZ_BMEE01000001.1"/>
</dbReference>
<reference evidence="2 3" key="1">
    <citation type="journal article" date="2015" name="Int. J. Syst. Evol. Microbiol.">
        <title>Hyunsoonleella pacifica sp. nov., isolated from seawater of South Pacific Gyre.</title>
        <authorList>
            <person name="Gao X."/>
            <person name="Zhang Z."/>
            <person name="Dai X."/>
            <person name="Zhang X.H."/>
        </authorList>
    </citation>
    <scope>NUCLEOTIDE SEQUENCE [LARGE SCALE GENOMIC DNA]</scope>
    <source>
        <strain evidence="2 3">SW033</strain>
    </source>
</reference>
<gene>
    <name evidence="2" type="ORF">EYD46_04215</name>
</gene>
<organism evidence="2 3">
    <name type="scientific">Hyunsoonleella pacifica</name>
    <dbReference type="NCBI Taxonomy" id="1080224"/>
    <lineage>
        <taxon>Bacteria</taxon>
        <taxon>Pseudomonadati</taxon>
        <taxon>Bacteroidota</taxon>
        <taxon>Flavobacteriia</taxon>
        <taxon>Flavobacteriales</taxon>
        <taxon>Flavobacteriaceae</taxon>
    </lineage>
</organism>
<sequence length="922" mass="103081">MKKNAVFLFLWLFTLNLYSQRQAANWYFGNNAGITFNVDGTVSELTDGVLSTNEGCTTISDTDGNLLFYTDGITVWDRLHRPMPNANPSSGGLYGDPSSTQSAIVIPKPNDENIYYIFTVDTTGPNDPIDFGFNYSTVDIRLNGGFGDVVPTSKNINLRSDSSEKISAVVKDCESKELWVITFGPSTRVIDDVVFHDTFYAYEITDTGINTTPVISSFPSLEITDPRGYLKLSPDGTKVACANVTSGLFLFDFDVNTGQVTNQSQITVDSSLPNKPQSPYGLEFSQSNELLYVTAYYDAQDPIEFNTANAQYTSLIQFDLTVPNISSSAVIIDERIGFRGGLQLGIDGRIYRAMSRTFTQGLPNLSVVNAPNARGLNCNYQHNKIALSRNSTQGLPPFITSFFTQKIDIIDNNASSTDLPLCEGERFILRAPDFPDATYTWTRNGNNLTNNGNTYEVQNNLDGLYSVLIDLNTGRCEDRLEGAARVSFSPNPTASNSELFQCGEDGIVDGLTLFNLEEATLALTENNDELRVRFFTDPARTEQIIDTSRYPNTINNETIYVEVYNSDTLCSVNAELTLNVSTTDVENTSLHECDYDDNKDGFYTFNLRDADESIVRNLPSGLNISYYKSYEDALLEKDKLTDNYTNEQPFFQTIYARVENENNCYGISEVELIVNIPPEVESESLTYYCTNYFPEPIIINAAIPVTEQNNYTYLWSTGETTHDININNIGIYTVDITNIITQCTSTRTITVEPSSDATFAQPDPFTINDATSSNIVAVNVTGDGIYQYKLVDTERDFEYPFQDSNVFDNVKGGIYTVFVKDIKNNCGTVQNKVSVIGFPKFLTPNNDGYNDTWQVYGVSEMFQPNTKIMIYNRYGKLLKEITPLGEGWDGILNGQILPADDYWFSVILEDGRIFKDHFTLKY</sequence>
<dbReference type="NCBIfam" id="TIGR04131">
    <property type="entry name" value="Bac_Flav_CTERM"/>
    <property type="match status" value="1"/>
</dbReference>
<evidence type="ECO:0000313" key="2">
    <source>
        <dbReference type="EMBL" id="TBN17526.1"/>
    </source>
</evidence>
<proteinExistence type="predicted"/>
<name>A0A4Q9FRP5_9FLAO</name>
<dbReference type="Proteomes" id="UP000292372">
    <property type="component" value="Unassembled WGS sequence"/>
</dbReference>